<dbReference type="Proteomes" id="UP000198824">
    <property type="component" value="Unassembled WGS sequence"/>
</dbReference>
<feature type="domain" description="Methyltransferase small" evidence="3">
    <location>
        <begin position="131"/>
        <end position="213"/>
    </location>
</feature>
<dbReference type="STRING" id="1166337.SAMN05192580_0599"/>
<proteinExistence type="predicted"/>
<dbReference type="OrthoDB" id="9800643at2"/>
<reference evidence="4 5" key="1">
    <citation type="submission" date="2016-10" db="EMBL/GenBank/DDBJ databases">
        <authorList>
            <person name="de Groot N.N."/>
        </authorList>
    </citation>
    <scope>NUCLEOTIDE SEQUENCE [LARGE SCALE GENOMIC DNA]</scope>
    <source>
        <strain evidence="4 5">S5-249</strain>
    </source>
</reference>
<keyword evidence="1 4" id="KW-0808">Transferase</keyword>
<accession>A0A1I6JNZ7</accession>
<evidence type="ECO:0000313" key="4">
    <source>
        <dbReference type="EMBL" id="SFR80621.1"/>
    </source>
</evidence>
<dbReference type="GO" id="GO:0036009">
    <property type="term" value="F:protein-glutamine N-methyltransferase activity"/>
    <property type="evidence" value="ECO:0007669"/>
    <property type="project" value="TreeGrafter"/>
</dbReference>
<protein>
    <submittedName>
        <fullName evidence="4">Methylase of polypeptide chain release factors</fullName>
    </submittedName>
</protein>
<dbReference type="PANTHER" id="PTHR18895:SF74">
    <property type="entry name" value="MTRF1L RELEASE FACTOR GLUTAMINE METHYLTRANSFERASE"/>
    <property type="match status" value="1"/>
</dbReference>
<sequence>MTHHPDSSLGELLTALKARNYRFVTPTPATHARIVARPDRREARSLADVLGWSLPFAPDLLDADIRRLLDAAGALEEAEGGLLRSCYRVSSLHDQLYIHSAFPTDAEDSVFFGPDSYRFADAIVAELEGCPRRHGAQIVDIGTGAGVGAIVTATRCPDASVVMTDVNPRALRLARINARAAGVEAQPLLGADLTGVEGEIDVALANPPYIIDEAGRTYRDGGGMHGGEVSLDMARMALPRLAPGGRFLLYTGSAIVRGEDELHQALIALAGDHGMSLRYREIDPDVFGEELETEAYADVDRIALVTAVVTRPD</sequence>
<name>A0A1I6JNZ7_9SPHN</name>
<keyword evidence="5" id="KW-1185">Reference proteome</keyword>
<dbReference type="RefSeq" id="WP_093310485.1">
    <property type="nucleotide sequence ID" value="NZ_FOZG01000001.1"/>
</dbReference>
<dbReference type="InterPro" id="IPR050320">
    <property type="entry name" value="N5-glutamine_MTase"/>
</dbReference>
<dbReference type="GO" id="GO:0032259">
    <property type="term" value="P:methylation"/>
    <property type="evidence" value="ECO:0007669"/>
    <property type="project" value="UniProtKB-KW"/>
</dbReference>
<evidence type="ECO:0000259" key="3">
    <source>
        <dbReference type="Pfam" id="PF05175"/>
    </source>
</evidence>
<evidence type="ECO:0000256" key="2">
    <source>
        <dbReference type="ARBA" id="ARBA00022691"/>
    </source>
</evidence>
<evidence type="ECO:0000256" key="1">
    <source>
        <dbReference type="ARBA" id="ARBA00022603"/>
    </source>
</evidence>
<keyword evidence="1 4" id="KW-0489">Methyltransferase</keyword>
<dbReference type="PANTHER" id="PTHR18895">
    <property type="entry name" value="HEMK METHYLTRANSFERASE"/>
    <property type="match status" value="1"/>
</dbReference>
<dbReference type="Gene3D" id="3.40.50.150">
    <property type="entry name" value="Vaccinia Virus protein VP39"/>
    <property type="match status" value="1"/>
</dbReference>
<dbReference type="InterPro" id="IPR007848">
    <property type="entry name" value="Small_mtfrase_dom"/>
</dbReference>
<keyword evidence="2" id="KW-0949">S-adenosyl-L-methionine</keyword>
<dbReference type="Pfam" id="PF05175">
    <property type="entry name" value="MTS"/>
    <property type="match status" value="1"/>
</dbReference>
<evidence type="ECO:0000313" key="5">
    <source>
        <dbReference type="Proteomes" id="UP000198824"/>
    </source>
</evidence>
<dbReference type="AlphaFoldDB" id="A0A1I6JNZ7"/>
<dbReference type="InterPro" id="IPR029063">
    <property type="entry name" value="SAM-dependent_MTases_sf"/>
</dbReference>
<dbReference type="CDD" id="cd02440">
    <property type="entry name" value="AdoMet_MTases"/>
    <property type="match status" value="1"/>
</dbReference>
<dbReference type="EMBL" id="FOZG01000001">
    <property type="protein sequence ID" value="SFR80621.1"/>
    <property type="molecule type" value="Genomic_DNA"/>
</dbReference>
<gene>
    <name evidence="4" type="ORF">SAMN05192580_0599</name>
</gene>
<dbReference type="SUPFAM" id="SSF53335">
    <property type="entry name" value="S-adenosyl-L-methionine-dependent methyltransferases"/>
    <property type="match status" value="1"/>
</dbReference>
<dbReference type="PROSITE" id="PS00092">
    <property type="entry name" value="N6_MTASE"/>
    <property type="match status" value="1"/>
</dbReference>
<dbReference type="InterPro" id="IPR002052">
    <property type="entry name" value="DNA_methylase_N6_adenine_CS"/>
</dbReference>
<dbReference type="GO" id="GO:0003676">
    <property type="term" value="F:nucleic acid binding"/>
    <property type="evidence" value="ECO:0007669"/>
    <property type="project" value="InterPro"/>
</dbReference>
<organism evidence="4 5">
    <name type="scientific">Sphingomonas jatrophae</name>
    <dbReference type="NCBI Taxonomy" id="1166337"/>
    <lineage>
        <taxon>Bacteria</taxon>
        <taxon>Pseudomonadati</taxon>
        <taxon>Pseudomonadota</taxon>
        <taxon>Alphaproteobacteria</taxon>
        <taxon>Sphingomonadales</taxon>
        <taxon>Sphingomonadaceae</taxon>
        <taxon>Sphingomonas</taxon>
    </lineage>
</organism>